<protein>
    <submittedName>
        <fullName evidence="1">Uncharacterized protein</fullName>
    </submittedName>
</protein>
<dbReference type="Gene3D" id="3.40.630.30">
    <property type="match status" value="1"/>
</dbReference>
<comment type="caution">
    <text evidence="1">The sequence shown here is derived from an EMBL/GenBank/DDBJ whole genome shotgun (WGS) entry which is preliminary data.</text>
</comment>
<accession>A0A438AD90</accession>
<dbReference type="AlphaFoldDB" id="A0A438AD90"/>
<reference evidence="1 2" key="1">
    <citation type="submission" date="2018-11" db="EMBL/GenBank/DDBJ databases">
        <title>Mesobaculum littorinae gen. nov., sp. nov., isolated from Littorina scabra that represents a novel genus of the order Rhodobacteraceae.</title>
        <authorList>
            <person name="Li F."/>
        </authorList>
    </citation>
    <scope>NUCLEOTIDE SEQUENCE [LARGE SCALE GENOMIC DNA]</scope>
    <source>
        <strain evidence="1 2">M0103</strain>
    </source>
</reference>
<dbReference type="Proteomes" id="UP000285908">
    <property type="component" value="Unassembled WGS sequence"/>
</dbReference>
<name>A0A438AD90_9RHOB</name>
<dbReference type="InterPro" id="IPR016181">
    <property type="entry name" value="Acyl_CoA_acyltransferase"/>
</dbReference>
<evidence type="ECO:0000313" key="2">
    <source>
        <dbReference type="Proteomes" id="UP000285908"/>
    </source>
</evidence>
<keyword evidence="2" id="KW-1185">Reference proteome</keyword>
<sequence length="333" mass="35681">MSPIIRPANTDDIPSITDLLVREAEARCAIDPVLWTVAPDAAARTDHALKEALTAAHQPFRQIWQIAEQDGRIIGVLHAMCLPVPPIYAGRHGEPGLILPDSAVAPDAPDGTVDALVGSAEHALADAGASILLTAHVTGATWQDVFRARSYEPLTLYLSRADIGADIAPPDTETRPATEADVPGIVARSAEHRRVLARIDPFWETHPDADARFAAWMTKSLGLADRDMRVAGASPDLQGYIIAQPASRLHFPPTHDIAGTGVIDDFHHLDLADPAVTPRDGHGARALLRSAETAMAARGRRAAFVVCPAAWHSKAELLKDAGYGLAMVWSIKR</sequence>
<gene>
    <name evidence="1" type="ORF">EKE94_17930</name>
</gene>
<dbReference type="OrthoDB" id="7844820at2"/>
<dbReference type="SUPFAM" id="SSF55729">
    <property type="entry name" value="Acyl-CoA N-acyltransferases (Nat)"/>
    <property type="match status" value="1"/>
</dbReference>
<proteinExistence type="predicted"/>
<dbReference type="EMBL" id="RQXX01000010">
    <property type="protein sequence ID" value="RVV96602.1"/>
    <property type="molecule type" value="Genomic_DNA"/>
</dbReference>
<evidence type="ECO:0000313" key="1">
    <source>
        <dbReference type="EMBL" id="RVV96602.1"/>
    </source>
</evidence>
<dbReference type="RefSeq" id="WP_127908012.1">
    <property type="nucleotide sequence ID" value="NZ_RQXX01000010.1"/>
</dbReference>
<organism evidence="1 2">
    <name type="scientific">Mesobaculum littorinae</name>
    <dbReference type="NCBI Taxonomy" id="2486419"/>
    <lineage>
        <taxon>Bacteria</taxon>
        <taxon>Pseudomonadati</taxon>
        <taxon>Pseudomonadota</taxon>
        <taxon>Alphaproteobacteria</taxon>
        <taxon>Rhodobacterales</taxon>
        <taxon>Roseobacteraceae</taxon>
        <taxon>Mesobaculum</taxon>
    </lineage>
</organism>